<dbReference type="PANTHER" id="PTHR47760:SF1">
    <property type="entry name" value="G-PROTEIN COUPLED RECEPTORS FAMILY 1 PROFILE DOMAIN-CONTAINING PROTEIN"/>
    <property type="match status" value="1"/>
</dbReference>
<feature type="region of interest" description="Disordered" evidence="1">
    <location>
        <begin position="1"/>
        <end position="63"/>
    </location>
</feature>
<evidence type="ECO:0000256" key="1">
    <source>
        <dbReference type="SAM" id="MobiDB-lite"/>
    </source>
</evidence>
<name>A0A8K0KIW4_LADFU</name>
<feature type="compositionally biased region" description="Basic residues" evidence="1">
    <location>
        <begin position="36"/>
        <end position="45"/>
    </location>
</feature>
<gene>
    <name evidence="3" type="ORF">J437_LFUL009984</name>
</gene>
<comment type="caution">
    <text evidence="3">The sequence shown here is derived from an EMBL/GenBank/DDBJ whole genome shotgun (WGS) entry which is preliminary data.</text>
</comment>
<dbReference type="Gene3D" id="1.20.1070.10">
    <property type="entry name" value="Rhodopsin 7-helix transmembrane proteins"/>
    <property type="match status" value="1"/>
</dbReference>
<sequence length="148" mass="15958">MSTPSSGTSDIDVLGEDPSTSTPTVISLDGSDPHQHPHHHHQHHHQSYEHQQYHTSHFSRQLTSTEDDGVGALGALGDLVGGLAGMGDDGEEVDDDPRTVALKHYAYGVALPVICSLGIVGNILNLVVLTRRNMKGTAYIYMRGEYGM</sequence>
<keyword evidence="2" id="KW-1133">Transmembrane helix</keyword>
<dbReference type="OrthoDB" id="10033446at2759"/>
<dbReference type="AlphaFoldDB" id="A0A8K0KIW4"/>
<feature type="transmembrane region" description="Helical" evidence="2">
    <location>
        <begin position="105"/>
        <end position="129"/>
    </location>
</feature>
<dbReference type="InterPro" id="IPR053093">
    <property type="entry name" value="GPCR-like"/>
</dbReference>
<evidence type="ECO:0008006" key="5">
    <source>
        <dbReference type="Google" id="ProtNLM"/>
    </source>
</evidence>
<protein>
    <recommendedName>
        <fullName evidence="5">G-protein coupled receptors family 1 profile domain-containing protein</fullName>
    </recommendedName>
</protein>
<keyword evidence="4" id="KW-1185">Reference proteome</keyword>
<accession>A0A8K0KIW4</accession>
<organism evidence="3 4">
    <name type="scientific">Ladona fulva</name>
    <name type="common">Scarce chaser dragonfly</name>
    <name type="synonym">Libellula fulva</name>
    <dbReference type="NCBI Taxonomy" id="123851"/>
    <lineage>
        <taxon>Eukaryota</taxon>
        <taxon>Metazoa</taxon>
        <taxon>Ecdysozoa</taxon>
        <taxon>Arthropoda</taxon>
        <taxon>Hexapoda</taxon>
        <taxon>Insecta</taxon>
        <taxon>Pterygota</taxon>
        <taxon>Palaeoptera</taxon>
        <taxon>Odonata</taxon>
        <taxon>Epiprocta</taxon>
        <taxon>Anisoptera</taxon>
        <taxon>Libelluloidea</taxon>
        <taxon>Libellulidae</taxon>
        <taxon>Ladona</taxon>
    </lineage>
</organism>
<evidence type="ECO:0000313" key="3">
    <source>
        <dbReference type="EMBL" id="KAG8234746.1"/>
    </source>
</evidence>
<dbReference type="EMBL" id="KZ308842">
    <property type="protein sequence ID" value="KAG8234746.1"/>
    <property type="molecule type" value="Genomic_DNA"/>
</dbReference>
<keyword evidence="2" id="KW-0812">Transmembrane</keyword>
<dbReference type="PANTHER" id="PTHR47760">
    <property type="entry name" value="G-PROTEIN COUPLED RECEPTOR B0563.6-LIKE PROTEIN-RELATED"/>
    <property type="match status" value="1"/>
</dbReference>
<proteinExistence type="predicted"/>
<evidence type="ECO:0000256" key="2">
    <source>
        <dbReference type="SAM" id="Phobius"/>
    </source>
</evidence>
<reference evidence="3" key="1">
    <citation type="submission" date="2013-04" db="EMBL/GenBank/DDBJ databases">
        <authorList>
            <person name="Qu J."/>
            <person name="Murali S.C."/>
            <person name="Bandaranaike D."/>
            <person name="Bellair M."/>
            <person name="Blankenburg K."/>
            <person name="Chao H."/>
            <person name="Dinh H."/>
            <person name="Doddapaneni H."/>
            <person name="Downs B."/>
            <person name="Dugan-Rocha S."/>
            <person name="Elkadiri S."/>
            <person name="Gnanaolivu R.D."/>
            <person name="Hernandez B."/>
            <person name="Javaid M."/>
            <person name="Jayaseelan J.C."/>
            <person name="Lee S."/>
            <person name="Li M."/>
            <person name="Ming W."/>
            <person name="Munidasa M."/>
            <person name="Muniz J."/>
            <person name="Nguyen L."/>
            <person name="Ongeri F."/>
            <person name="Osuji N."/>
            <person name="Pu L.-L."/>
            <person name="Puazo M."/>
            <person name="Qu C."/>
            <person name="Quiroz J."/>
            <person name="Raj R."/>
            <person name="Weissenberger G."/>
            <person name="Xin Y."/>
            <person name="Zou X."/>
            <person name="Han Y."/>
            <person name="Richards S."/>
            <person name="Worley K."/>
            <person name="Muzny D."/>
            <person name="Gibbs R."/>
        </authorList>
    </citation>
    <scope>NUCLEOTIDE SEQUENCE</scope>
    <source>
        <strain evidence="3">Sampled in the wild</strain>
    </source>
</reference>
<keyword evidence="2" id="KW-0472">Membrane</keyword>
<dbReference type="Proteomes" id="UP000792457">
    <property type="component" value="Unassembled WGS sequence"/>
</dbReference>
<reference evidence="3" key="2">
    <citation type="submission" date="2017-10" db="EMBL/GenBank/DDBJ databases">
        <title>Ladona fulva Genome sequencing and assembly.</title>
        <authorList>
            <person name="Murali S."/>
            <person name="Richards S."/>
            <person name="Bandaranaike D."/>
            <person name="Bellair M."/>
            <person name="Blankenburg K."/>
            <person name="Chao H."/>
            <person name="Dinh H."/>
            <person name="Doddapaneni H."/>
            <person name="Dugan-Rocha S."/>
            <person name="Elkadiri S."/>
            <person name="Gnanaolivu R."/>
            <person name="Hernandez B."/>
            <person name="Skinner E."/>
            <person name="Javaid M."/>
            <person name="Lee S."/>
            <person name="Li M."/>
            <person name="Ming W."/>
            <person name="Munidasa M."/>
            <person name="Muniz J."/>
            <person name="Nguyen L."/>
            <person name="Hughes D."/>
            <person name="Osuji N."/>
            <person name="Pu L.-L."/>
            <person name="Puazo M."/>
            <person name="Qu C."/>
            <person name="Quiroz J."/>
            <person name="Raj R."/>
            <person name="Weissenberger G."/>
            <person name="Xin Y."/>
            <person name="Zou X."/>
            <person name="Han Y."/>
            <person name="Worley K."/>
            <person name="Muzny D."/>
            <person name="Gibbs R."/>
        </authorList>
    </citation>
    <scope>NUCLEOTIDE SEQUENCE</scope>
    <source>
        <strain evidence="3">Sampled in the wild</strain>
    </source>
</reference>
<evidence type="ECO:0000313" key="4">
    <source>
        <dbReference type="Proteomes" id="UP000792457"/>
    </source>
</evidence>